<reference evidence="1" key="2">
    <citation type="submission" date="2020-11" db="EMBL/GenBank/DDBJ databases">
        <authorList>
            <person name="McCartney M.A."/>
            <person name="Auch B."/>
            <person name="Kono T."/>
            <person name="Mallez S."/>
            <person name="Becker A."/>
            <person name="Gohl D.M."/>
            <person name="Silverstein K.A.T."/>
            <person name="Koren S."/>
            <person name="Bechman K.B."/>
            <person name="Herman A."/>
            <person name="Abrahante J.E."/>
            <person name="Garbe J."/>
        </authorList>
    </citation>
    <scope>NUCLEOTIDE SEQUENCE</scope>
    <source>
        <strain evidence="1">Duluth1</strain>
        <tissue evidence="1">Whole animal</tissue>
    </source>
</reference>
<gene>
    <name evidence="1" type="ORF">DPMN_070324</name>
</gene>
<protein>
    <submittedName>
        <fullName evidence="1">Uncharacterized protein</fullName>
    </submittedName>
</protein>
<dbReference type="AlphaFoldDB" id="A0A9D3Z2Y9"/>
<reference evidence="1" key="1">
    <citation type="journal article" date="2019" name="bioRxiv">
        <title>The Genome of the Zebra Mussel, Dreissena polymorpha: A Resource for Invasive Species Research.</title>
        <authorList>
            <person name="McCartney M.A."/>
            <person name="Auch B."/>
            <person name="Kono T."/>
            <person name="Mallez S."/>
            <person name="Zhang Y."/>
            <person name="Obille A."/>
            <person name="Becker A."/>
            <person name="Abrahante J.E."/>
            <person name="Garbe J."/>
            <person name="Badalamenti J.P."/>
            <person name="Herman A."/>
            <person name="Mangelson H."/>
            <person name="Liachko I."/>
            <person name="Sullivan S."/>
            <person name="Sone E.D."/>
            <person name="Koren S."/>
            <person name="Silverstein K.A.T."/>
            <person name="Beckman K.B."/>
            <person name="Gohl D.M."/>
        </authorList>
    </citation>
    <scope>NUCLEOTIDE SEQUENCE</scope>
    <source>
        <strain evidence="1">Duluth1</strain>
        <tissue evidence="1">Whole animal</tissue>
    </source>
</reference>
<comment type="caution">
    <text evidence="1">The sequence shown here is derived from an EMBL/GenBank/DDBJ whole genome shotgun (WGS) entry which is preliminary data.</text>
</comment>
<keyword evidence="2" id="KW-1185">Reference proteome</keyword>
<organism evidence="1 2">
    <name type="scientific">Dreissena polymorpha</name>
    <name type="common">Zebra mussel</name>
    <name type="synonym">Mytilus polymorpha</name>
    <dbReference type="NCBI Taxonomy" id="45954"/>
    <lineage>
        <taxon>Eukaryota</taxon>
        <taxon>Metazoa</taxon>
        <taxon>Spiralia</taxon>
        <taxon>Lophotrochozoa</taxon>
        <taxon>Mollusca</taxon>
        <taxon>Bivalvia</taxon>
        <taxon>Autobranchia</taxon>
        <taxon>Heteroconchia</taxon>
        <taxon>Euheterodonta</taxon>
        <taxon>Imparidentia</taxon>
        <taxon>Neoheterodontei</taxon>
        <taxon>Myida</taxon>
        <taxon>Dreissenoidea</taxon>
        <taxon>Dreissenidae</taxon>
        <taxon>Dreissena</taxon>
    </lineage>
</organism>
<proteinExistence type="predicted"/>
<dbReference type="EMBL" id="JAIWYP010000014">
    <property type="protein sequence ID" value="KAH3710829.1"/>
    <property type="molecule type" value="Genomic_DNA"/>
</dbReference>
<dbReference type="Proteomes" id="UP000828390">
    <property type="component" value="Unassembled WGS sequence"/>
</dbReference>
<sequence length="53" mass="5835">MSASKYTVMMPDFAVTFSRSVAEDPQNAPSNKPLPALSMNAGIPSYTYTWSFK</sequence>
<evidence type="ECO:0000313" key="2">
    <source>
        <dbReference type="Proteomes" id="UP000828390"/>
    </source>
</evidence>
<evidence type="ECO:0000313" key="1">
    <source>
        <dbReference type="EMBL" id="KAH3710829.1"/>
    </source>
</evidence>
<name>A0A9D3Z2Y9_DREPO</name>
<accession>A0A9D3Z2Y9</accession>